<dbReference type="GeneID" id="106463565"/>
<feature type="domain" description="AMP-dependent synthetase/ligase" evidence="9">
    <location>
        <begin position="148"/>
        <end position="307"/>
    </location>
</feature>
<evidence type="ECO:0000256" key="3">
    <source>
        <dbReference type="ARBA" id="ARBA00037247"/>
    </source>
</evidence>
<dbReference type="Gene3D" id="3.40.50.12780">
    <property type="entry name" value="N-terminal domain of ligase-like"/>
    <property type="match status" value="1"/>
</dbReference>
<comment type="catalytic activity">
    <reaction evidence="7">
        <text>a medium-chain fatty acid + ATP + CoA = a medium-chain fatty acyl-CoA + AMP + diphosphate</text>
        <dbReference type="Rhea" id="RHEA:48340"/>
        <dbReference type="ChEBI" id="CHEBI:30616"/>
        <dbReference type="ChEBI" id="CHEBI:33019"/>
        <dbReference type="ChEBI" id="CHEBI:57287"/>
        <dbReference type="ChEBI" id="CHEBI:59558"/>
        <dbReference type="ChEBI" id="CHEBI:90546"/>
        <dbReference type="ChEBI" id="CHEBI:456215"/>
        <dbReference type="EC" id="6.2.1.2"/>
    </reaction>
</comment>
<evidence type="ECO:0000256" key="6">
    <source>
        <dbReference type="ARBA" id="ARBA00047319"/>
    </source>
</evidence>
<evidence type="ECO:0000256" key="7">
    <source>
        <dbReference type="ARBA" id="ARBA00048277"/>
    </source>
</evidence>
<comment type="catalytic activity">
    <reaction evidence="6">
        <text>octanoate + ATP + CoA = octanoyl-CoA + AMP + diphosphate</text>
        <dbReference type="Rhea" id="RHEA:33631"/>
        <dbReference type="ChEBI" id="CHEBI:25646"/>
        <dbReference type="ChEBI" id="CHEBI:30616"/>
        <dbReference type="ChEBI" id="CHEBI:33019"/>
        <dbReference type="ChEBI" id="CHEBI:57287"/>
        <dbReference type="ChEBI" id="CHEBI:57386"/>
        <dbReference type="ChEBI" id="CHEBI:456215"/>
    </reaction>
</comment>
<dbReference type="PANTHER" id="PTHR43201:SF5">
    <property type="entry name" value="MEDIUM-CHAIN ACYL-COA LIGASE ACSF2, MITOCHONDRIAL"/>
    <property type="match status" value="1"/>
</dbReference>
<dbReference type="Gene3D" id="3.40.50.980">
    <property type="match status" value="2"/>
</dbReference>
<dbReference type="EC" id="6.2.1.2" evidence="4"/>
<accession>A0ABM1ST57</accession>
<evidence type="ECO:0000313" key="11">
    <source>
        <dbReference type="RefSeq" id="XP_022246813.1"/>
    </source>
</evidence>
<dbReference type="Proteomes" id="UP000694941">
    <property type="component" value="Unplaced"/>
</dbReference>
<name>A0ABM1ST57_LIMPO</name>
<comment type="function">
    <text evidence="3">Acyl-CoA synthases catalyze the initial reaction in fatty acid metabolism, by forming a thioester with CoA. Has some preference toward medium-chain substrates. Plays a role in adipocyte differentiation.</text>
</comment>
<keyword evidence="10" id="KW-1185">Reference proteome</keyword>
<evidence type="ECO:0000259" key="9">
    <source>
        <dbReference type="Pfam" id="PF00501"/>
    </source>
</evidence>
<evidence type="ECO:0000313" key="10">
    <source>
        <dbReference type="Proteomes" id="UP000694941"/>
    </source>
</evidence>
<dbReference type="PROSITE" id="PS00455">
    <property type="entry name" value="AMP_BINDING"/>
    <property type="match status" value="1"/>
</dbReference>
<feature type="transmembrane region" description="Helical" evidence="8">
    <location>
        <begin position="191"/>
        <end position="214"/>
    </location>
</feature>
<keyword evidence="2" id="KW-0436">Ligase</keyword>
<evidence type="ECO:0000256" key="2">
    <source>
        <dbReference type="ARBA" id="ARBA00022598"/>
    </source>
</evidence>
<dbReference type="Pfam" id="PF00501">
    <property type="entry name" value="AMP-binding"/>
    <property type="match status" value="2"/>
</dbReference>
<dbReference type="PANTHER" id="PTHR43201">
    <property type="entry name" value="ACYL-COA SYNTHETASE"/>
    <property type="match status" value="1"/>
</dbReference>
<proteinExistence type="inferred from homology"/>
<evidence type="ECO:0000256" key="4">
    <source>
        <dbReference type="ARBA" id="ARBA00039009"/>
    </source>
</evidence>
<evidence type="ECO:0000256" key="8">
    <source>
        <dbReference type="SAM" id="Phobius"/>
    </source>
</evidence>
<keyword evidence="8" id="KW-1133">Transmembrane helix</keyword>
<dbReference type="SUPFAM" id="SSF56801">
    <property type="entry name" value="Acetyl-CoA synthetase-like"/>
    <property type="match status" value="1"/>
</dbReference>
<dbReference type="InterPro" id="IPR042099">
    <property type="entry name" value="ANL_N_sf"/>
</dbReference>
<feature type="domain" description="AMP-dependent synthetase/ligase" evidence="9">
    <location>
        <begin position="66"/>
        <end position="133"/>
    </location>
</feature>
<protein>
    <recommendedName>
        <fullName evidence="5">Medium-chain acyl-CoA ligase ACSF2, mitochondrial</fullName>
        <ecNumber evidence="4">6.2.1.2</ecNumber>
    </recommendedName>
</protein>
<gene>
    <name evidence="11" type="primary">LOC106463565</name>
</gene>
<dbReference type="RefSeq" id="XP_022246813.1">
    <property type="nucleotide sequence ID" value="XM_022391105.1"/>
</dbReference>
<sequence length="312" mass="34402">MFTVRSISAITRTISSSLSGALRTPLYRCLATNGEKFKISYNYGHGDSVLIGSTIGQALNKVSDEVGDQLAFVFCHQNIRRTFLETNQESDQLAASLLELGLRPGERLAIWSSNCYEWVLTQLAAAKAGLILVRTLRRNEKLREVKELDSKIQFDDPANIQFTSGTTGKPKAATLSHFNLINNAVVLSNRIIIPGVVSIVVNYTFITVLSYLVWHAFGSVGGVITTIIHRKLAVFPSPHFDPLATLKAIEKERCTLVMGTPTMFIDIVNHPDVDKFDLTSLQGALVGASPCPVELWKEIEQKMGITTIFVSF</sequence>
<organism evidence="10 11">
    <name type="scientific">Limulus polyphemus</name>
    <name type="common">Atlantic horseshoe crab</name>
    <dbReference type="NCBI Taxonomy" id="6850"/>
    <lineage>
        <taxon>Eukaryota</taxon>
        <taxon>Metazoa</taxon>
        <taxon>Ecdysozoa</taxon>
        <taxon>Arthropoda</taxon>
        <taxon>Chelicerata</taxon>
        <taxon>Merostomata</taxon>
        <taxon>Xiphosura</taxon>
        <taxon>Limulidae</taxon>
        <taxon>Limulus</taxon>
    </lineage>
</organism>
<keyword evidence="8" id="KW-0472">Membrane</keyword>
<evidence type="ECO:0000256" key="1">
    <source>
        <dbReference type="ARBA" id="ARBA00006432"/>
    </source>
</evidence>
<dbReference type="InterPro" id="IPR000873">
    <property type="entry name" value="AMP-dep_synth/lig_dom"/>
</dbReference>
<dbReference type="InterPro" id="IPR020845">
    <property type="entry name" value="AMP-binding_CS"/>
</dbReference>
<evidence type="ECO:0000256" key="5">
    <source>
        <dbReference type="ARBA" id="ARBA00039638"/>
    </source>
</evidence>
<keyword evidence="8" id="KW-0812">Transmembrane</keyword>
<reference evidence="11" key="1">
    <citation type="submission" date="2025-08" db="UniProtKB">
        <authorList>
            <consortium name="RefSeq"/>
        </authorList>
    </citation>
    <scope>IDENTIFICATION</scope>
    <source>
        <tissue evidence="11">Muscle</tissue>
    </source>
</reference>
<comment type="similarity">
    <text evidence="1">Belongs to the ATP-dependent AMP-binding enzyme family.</text>
</comment>